<dbReference type="InterPro" id="IPR044662">
    <property type="entry name" value="HS1/DABB1-like"/>
</dbReference>
<evidence type="ECO:0000313" key="4">
    <source>
        <dbReference type="Proteomes" id="UP000327118"/>
    </source>
</evidence>
<proteinExistence type="predicted"/>
<feature type="domain" description="Stress-response A/B barrel" evidence="2">
    <location>
        <begin position="35"/>
        <end position="132"/>
    </location>
</feature>
<dbReference type="PANTHER" id="PTHR33178">
    <property type="match status" value="1"/>
</dbReference>
<gene>
    <name evidence="3" type="ORF">BDV28DRAFT_139960</name>
</gene>
<keyword evidence="4" id="KW-1185">Reference proteome</keyword>
<dbReference type="SUPFAM" id="SSF54909">
    <property type="entry name" value="Dimeric alpha+beta barrel"/>
    <property type="match status" value="1"/>
</dbReference>
<dbReference type="OrthoDB" id="42919at2759"/>
<dbReference type="PANTHER" id="PTHR33178:SF17">
    <property type="entry name" value="STRESS-RESPONSE A_B BARREL DOMAIN-CONTAINING PROTEIN"/>
    <property type="match status" value="1"/>
</dbReference>
<evidence type="ECO:0000259" key="2">
    <source>
        <dbReference type="PROSITE" id="PS51502"/>
    </source>
</evidence>
<protein>
    <recommendedName>
        <fullName evidence="2">Stress-response A/B barrel domain-containing protein</fullName>
    </recommendedName>
</protein>
<dbReference type="Proteomes" id="UP000327118">
    <property type="component" value="Unassembled WGS sequence"/>
</dbReference>
<dbReference type="Gene3D" id="3.30.70.100">
    <property type="match status" value="1"/>
</dbReference>
<dbReference type="PROSITE" id="PS51502">
    <property type="entry name" value="S_R_A_B_BARREL"/>
    <property type="match status" value="1"/>
</dbReference>
<name>A0A5N6YX42_9EURO</name>
<sequence>MTSPHSKLHISRSLNRFQTQITIFLPRVAVSKMTVVHIVLIKFRPGVAQEHKDTVIQELNKMKEMDCVKHHRLVVGTSITVPVERSKGFEIALVSFHENAIELDKYRNSEEHLRITTTHIYPHQEESIRFDFEVAPEEEHLWTFLPIPAEN</sequence>
<reference evidence="4" key="1">
    <citation type="submission" date="2019-04" db="EMBL/GenBank/DDBJ databases">
        <title>Friends and foes A comparative genomics studyof 23 Aspergillus species from section Flavi.</title>
        <authorList>
            <consortium name="DOE Joint Genome Institute"/>
            <person name="Kjaerbolling I."/>
            <person name="Vesth T."/>
            <person name="Frisvad J.C."/>
            <person name="Nybo J.L."/>
            <person name="Theobald S."/>
            <person name="Kildgaard S."/>
            <person name="Isbrandt T."/>
            <person name="Kuo A."/>
            <person name="Sato A."/>
            <person name="Lyhne E.K."/>
            <person name="Kogle M.E."/>
            <person name="Wiebenga A."/>
            <person name="Kun R.S."/>
            <person name="Lubbers R.J."/>
            <person name="Makela M.R."/>
            <person name="Barry K."/>
            <person name="Chovatia M."/>
            <person name="Clum A."/>
            <person name="Daum C."/>
            <person name="Haridas S."/>
            <person name="He G."/>
            <person name="LaButti K."/>
            <person name="Lipzen A."/>
            <person name="Mondo S."/>
            <person name="Riley R."/>
            <person name="Salamov A."/>
            <person name="Simmons B.A."/>
            <person name="Magnuson J.K."/>
            <person name="Henrissat B."/>
            <person name="Mortensen U.H."/>
            <person name="Larsen T.O."/>
            <person name="Devries R.P."/>
            <person name="Grigoriev I.V."/>
            <person name="Machida M."/>
            <person name="Baker S.E."/>
            <person name="Andersen M.R."/>
        </authorList>
    </citation>
    <scope>NUCLEOTIDE SEQUENCE [LARGE SCALE GENOMIC DNA]</scope>
    <source>
        <strain evidence="4">CBS 553.77</strain>
    </source>
</reference>
<dbReference type="InterPro" id="IPR013097">
    <property type="entry name" value="Dabb"/>
</dbReference>
<accession>A0A5N6YX42</accession>
<dbReference type="EMBL" id="ML739254">
    <property type="protein sequence ID" value="KAE8350012.1"/>
    <property type="molecule type" value="Genomic_DNA"/>
</dbReference>
<organism evidence="3 4">
    <name type="scientific">Aspergillus coremiiformis</name>
    <dbReference type="NCBI Taxonomy" id="138285"/>
    <lineage>
        <taxon>Eukaryota</taxon>
        <taxon>Fungi</taxon>
        <taxon>Dikarya</taxon>
        <taxon>Ascomycota</taxon>
        <taxon>Pezizomycotina</taxon>
        <taxon>Eurotiomycetes</taxon>
        <taxon>Eurotiomycetidae</taxon>
        <taxon>Eurotiales</taxon>
        <taxon>Aspergillaceae</taxon>
        <taxon>Aspergillus</taxon>
        <taxon>Aspergillus subgen. Circumdati</taxon>
    </lineage>
</organism>
<comment type="subunit">
    <text evidence="1">Homodimer.</text>
</comment>
<evidence type="ECO:0000256" key="1">
    <source>
        <dbReference type="ARBA" id="ARBA00011738"/>
    </source>
</evidence>
<dbReference type="InterPro" id="IPR011008">
    <property type="entry name" value="Dimeric_a/b-barrel"/>
</dbReference>
<evidence type="ECO:0000313" key="3">
    <source>
        <dbReference type="EMBL" id="KAE8350012.1"/>
    </source>
</evidence>
<dbReference type="AlphaFoldDB" id="A0A5N6YX42"/>
<dbReference type="Pfam" id="PF07876">
    <property type="entry name" value="Dabb"/>
    <property type="match status" value="1"/>
</dbReference>
<dbReference type="SMART" id="SM00886">
    <property type="entry name" value="Dabb"/>
    <property type="match status" value="1"/>
</dbReference>